<evidence type="ECO:0000256" key="9">
    <source>
        <dbReference type="SAM" id="MobiDB-lite"/>
    </source>
</evidence>
<dbReference type="Gene3D" id="3.40.50.11500">
    <property type="match status" value="1"/>
</dbReference>
<keyword evidence="7" id="KW-0344">Guanine-nucleotide releasing factor</keyword>
<evidence type="ECO:0000256" key="4">
    <source>
        <dbReference type="ARBA" id="ARBA00017868"/>
    </source>
</evidence>
<keyword evidence="12" id="KW-1185">Reference proteome</keyword>
<dbReference type="InterPro" id="IPR001194">
    <property type="entry name" value="cDENN_dom"/>
</dbReference>
<dbReference type="AlphaFoldDB" id="H2XQD8"/>
<dbReference type="GO" id="GO:0005737">
    <property type="term" value="C:cytoplasm"/>
    <property type="evidence" value="ECO:0007669"/>
    <property type="project" value="UniProtKB-SubCell"/>
</dbReference>
<reference evidence="12" key="1">
    <citation type="journal article" date="2002" name="Science">
        <title>The draft genome of Ciona intestinalis: insights into chordate and vertebrate origins.</title>
        <authorList>
            <person name="Dehal P."/>
            <person name="Satou Y."/>
            <person name="Campbell R.K."/>
            <person name="Chapman J."/>
            <person name="Degnan B."/>
            <person name="De Tomaso A."/>
            <person name="Davidson B."/>
            <person name="Di Gregorio A."/>
            <person name="Gelpke M."/>
            <person name="Goodstein D.M."/>
            <person name="Harafuji N."/>
            <person name="Hastings K.E."/>
            <person name="Ho I."/>
            <person name="Hotta K."/>
            <person name="Huang W."/>
            <person name="Kawashima T."/>
            <person name="Lemaire P."/>
            <person name="Martinez D."/>
            <person name="Meinertzhagen I.A."/>
            <person name="Necula S."/>
            <person name="Nonaka M."/>
            <person name="Putnam N."/>
            <person name="Rash S."/>
            <person name="Saiga H."/>
            <person name="Satake M."/>
            <person name="Terry A."/>
            <person name="Yamada L."/>
            <person name="Wang H.G."/>
            <person name="Awazu S."/>
            <person name="Azumi K."/>
            <person name="Boore J."/>
            <person name="Branno M."/>
            <person name="Chin-Bow S."/>
            <person name="DeSantis R."/>
            <person name="Doyle S."/>
            <person name="Francino P."/>
            <person name="Keys D.N."/>
            <person name="Haga S."/>
            <person name="Hayashi H."/>
            <person name="Hino K."/>
            <person name="Imai K.S."/>
            <person name="Inaba K."/>
            <person name="Kano S."/>
            <person name="Kobayashi K."/>
            <person name="Kobayashi M."/>
            <person name="Lee B.I."/>
            <person name="Makabe K.W."/>
            <person name="Manohar C."/>
            <person name="Matassi G."/>
            <person name="Medina M."/>
            <person name="Mochizuki Y."/>
            <person name="Mount S."/>
            <person name="Morishita T."/>
            <person name="Miura S."/>
            <person name="Nakayama A."/>
            <person name="Nishizaka S."/>
            <person name="Nomoto H."/>
            <person name="Ohta F."/>
            <person name="Oishi K."/>
            <person name="Rigoutsos I."/>
            <person name="Sano M."/>
            <person name="Sasaki A."/>
            <person name="Sasakura Y."/>
            <person name="Shoguchi E."/>
            <person name="Shin-i T."/>
            <person name="Spagnuolo A."/>
            <person name="Stainier D."/>
            <person name="Suzuki M.M."/>
            <person name="Tassy O."/>
            <person name="Takatori N."/>
            <person name="Tokuoka M."/>
            <person name="Yagi K."/>
            <person name="Yoshizaki F."/>
            <person name="Wada S."/>
            <person name="Zhang C."/>
            <person name="Hyatt P.D."/>
            <person name="Larimer F."/>
            <person name="Detter C."/>
            <person name="Doggett N."/>
            <person name="Glavina T."/>
            <person name="Hawkins T."/>
            <person name="Richardson P."/>
            <person name="Lucas S."/>
            <person name="Kohara Y."/>
            <person name="Levine M."/>
            <person name="Satoh N."/>
            <person name="Rokhsar D.S."/>
        </authorList>
    </citation>
    <scope>NUCLEOTIDE SEQUENCE [LARGE SCALE GENOMIC DNA]</scope>
</reference>
<feature type="compositionally biased region" description="Basic and acidic residues" evidence="9">
    <location>
        <begin position="104"/>
        <end position="117"/>
    </location>
</feature>
<dbReference type="FunFam" id="3.40.50.11500:FF:000026">
    <property type="match status" value="1"/>
</dbReference>
<dbReference type="STRING" id="7719.ENSCINP00000031872"/>
<evidence type="ECO:0000256" key="6">
    <source>
        <dbReference type="ARBA" id="ARBA00022490"/>
    </source>
</evidence>
<dbReference type="Pfam" id="PF02141">
    <property type="entry name" value="DENN"/>
    <property type="match status" value="1"/>
</dbReference>
<dbReference type="Ensembl" id="ENSCINT00000033513.1">
    <property type="protein sequence ID" value="ENSCINP00000031872.1"/>
    <property type="gene ID" value="ENSCING00000022914.1"/>
</dbReference>
<dbReference type="SMART" id="SM00801">
    <property type="entry name" value="dDENN"/>
    <property type="match status" value="1"/>
</dbReference>
<evidence type="ECO:0000256" key="5">
    <source>
        <dbReference type="ARBA" id="ARBA00022475"/>
    </source>
</evidence>
<evidence type="ECO:0000313" key="11">
    <source>
        <dbReference type="Ensembl" id="ENSCINP00000031872.1"/>
    </source>
</evidence>
<dbReference type="PANTHER" id="PTHR13008">
    <property type="entry name" value="MAP-KINASE ACTIVATING DEATH DOMAIN PROTEIN MADD /DENN/AEX-3 C.ELEGANS"/>
    <property type="match status" value="1"/>
</dbReference>
<reference evidence="11" key="2">
    <citation type="submission" date="2025-08" db="UniProtKB">
        <authorList>
            <consortium name="Ensembl"/>
        </authorList>
    </citation>
    <scope>IDENTIFICATION</scope>
</reference>
<evidence type="ECO:0000256" key="8">
    <source>
        <dbReference type="ARBA" id="ARBA00022703"/>
    </source>
</evidence>
<dbReference type="GO" id="GO:0005886">
    <property type="term" value="C:plasma membrane"/>
    <property type="evidence" value="ECO:0007669"/>
    <property type="project" value="UniProtKB-SubCell"/>
</dbReference>
<evidence type="ECO:0000256" key="7">
    <source>
        <dbReference type="ARBA" id="ARBA00022658"/>
    </source>
</evidence>
<dbReference type="InterPro" id="IPR043153">
    <property type="entry name" value="DENN_C"/>
</dbReference>
<keyword evidence="8" id="KW-0053">Apoptosis</keyword>
<accession>H2XQD8</accession>
<evidence type="ECO:0000256" key="2">
    <source>
        <dbReference type="ARBA" id="ARBA00004496"/>
    </source>
</evidence>
<dbReference type="GO" id="GO:0006915">
    <property type="term" value="P:apoptotic process"/>
    <property type="evidence" value="ECO:0007669"/>
    <property type="project" value="UniProtKB-KW"/>
</dbReference>
<dbReference type="PROSITE" id="PS50211">
    <property type="entry name" value="DENN"/>
    <property type="match status" value="1"/>
</dbReference>
<reference evidence="11" key="3">
    <citation type="submission" date="2025-09" db="UniProtKB">
        <authorList>
            <consortium name="Ensembl"/>
        </authorList>
    </citation>
    <scope>IDENTIFICATION</scope>
</reference>
<dbReference type="HOGENOM" id="CLU_1059794_0_0_1"/>
<dbReference type="OMA" id="AIMLECK"/>
<feature type="region of interest" description="Disordered" evidence="9">
    <location>
        <begin position="101"/>
        <end position="125"/>
    </location>
</feature>
<comment type="similarity">
    <text evidence="3">Belongs to the MADD family.</text>
</comment>
<evidence type="ECO:0000313" key="12">
    <source>
        <dbReference type="Proteomes" id="UP000008144"/>
    </source>
</evidence>
<name>H2XQD8_CIOIN</name>
<dbReference type="InterPro" id="IPR005112">
    <property type="entry name" value="dDENN_dom"/>
</dbReference>
<dbReference type="GeneTree" id="ENSGT00940000156718"/>
<protein>
    <recommendedName>
        <fullName evidence="4">MAP kinase-activating death domain protein</fullName>
    </recommendedName>
</protein>
<dbReference type="PANTHER" id="PTHR13008:SF7">
    <property type="entry name" value="MAP KINASE-ACTIVATING DEATH DOMAIN PROTEIN"/>
    <property type="match status" value="1"/>
</dbReference>
<comment type="subcellular location">
    <subcellularLocation>
        <location evidence="1">Cell membrane</location>
    </subcellularLocation>
    <subcellularLocation>
        <location evidence="2">Cytoplasm</location>
    </subcellularLocation>
</comment>
<evidence type="ECO:0000259" key="10">
    <source>
        <dbReference type="PROSITE" id="PS50211"/>
    </source>
</evidence>
<organism evidence="11 12">
    <name type="scientific">Ciona intestinalis</name>
    <name type="common">Transparent sea squirt</name>
    <name type="synonym">Ascidia intestinalis</name>
    <dbReference type="NCBI Taxonomy" id="7719"/>
    <lineage>
        <taxon>Eukaryota</taxon>
        <taxon>Metazoa</taxon>
        <taxon>Chordata</taxon>
        <taxon>Tunicata</taxon>
        <taxon>Ascidiacea</taxon>
        <taxon>Phlebobranchia</taxon>
        <taxon>Cionidae</taxon>
        <taxon>Ciona</taxon>
    </lineage>
</organism>
<sequence>MALISMLYPLQYMFPVIPLLPQCMPGSEQLLLAPTPYVIGLPSSFIESKKHFNFPNDVWTVDLDANKLTPPANGMSLPSLPEPQGGLLKNQLKQALQSMSLHNSDVRDEGKPPRTPDEETFNPTIYGGDVDSVDVATRVAMIRFLCSSNTLQYYTDHTRTLRLYPRPVVAFQQHSFMQSRAKPSEFTLQLSQTQAVEYLGEWSLSPDNVAFLRINNNIFDPQLIGDKPKWFAHSLFNVDHSTHDGSKTLVVAVTMADE</sequence>
<keyword evidence="5" id="KW-0472">Membrane</keyword>
<keyword evidence="5" id="KW-1003">Cell membrane</keyword>
<feature type="domain" description="UDENN" evidence="10">
    <location>
        <begin position="1"/>
        <end position="210"/>
    </location>
</feature>
<dbReference type="InParanoid" id="H2XQD8"/>
<proteinExistence type="inferred from homology"/>
<evidence type="ECO:0000256" key="1">
    <source>
        <dbReference type="ARBA" id="ARBA00004236"/>
    </source>
</evidence>
<dbReference type="GO" id="GO:0005085">
    <property type="term" value="F:guanyl-nucleotide exchange factor activity"/>
    <property type="evidence" value="ECO:0007669"/>
    <property type="project" value="UniProtKB-KW"/>
</dbReference>
<dbReference type="InterPro" id="IPR037516">
    <property type="entry name" value="Tripartite_DENN"/>
</dbReference>
<dbReference type="Proteomes" id="UP000008144">
    <property type="component" value="Unassembled WGS sequence"/>
</dbReference>
<dbReference type="InterPro" id="IPR039980">
    <property type="entry name" value="MADD"/>
</dbReference>
<evidence type="ECO:0000256" key="3">
    <source>
        <dbReference type="ARBA" id="ARBA00005978"/>
    </source>
</evidence>
<keyword evidence="6" id="KW-0963">Cytoplasm</keyword>